<keyword evidence="1" id="KW-0812">Transmembrane</keyword>
<dbReference type="EMBL" id="BJYL01000027">
    <property type="protein sequence ID" value="GEN83839.1"/>
    <property type="molecule type" value="Genomic_DNA"/>
</dbReference>
<dbReference type="InterPro" id="IPR011042">
    <property type="entry name" value="6-blade_b-propeller_TolB-like"/>
</dbReference>
<keyword evidence="1" id="KW-0472">Membrane</keyword>
<dbReference type="InterPro" id="IPR011659">
    <property type="entry name" value="WD40"/>
</dbReference>
<comment type="caution">
    <text evidence="2">The sequence shown here is derived from an EMBL/GenBank/DDBJ whole genome shotgun (WGS) entry which is preliminary data.</text>
</comment>
<evidence type="ECO:0000313" key="3">
    <source>
        <dbReference type="Proteomes" id="UP000321901"/>
    </source>
</evidence>
<keyword evidence="1" id="KW-1133">Transmembrane helix</keyword>
<protein>
    <submittedName>
        <fullName evidence="2">Uncharacterized protein</fullName>
    </submittedName>
</protein>
<dbReference type="AlphaFoldDB" id="A0A511Z8R9"/>
<dbReference type="Pfam" id="PF07676">
    <property type="entry name" value="PD40"/>
    <property type="match status" value="1"/>
</dbReference>
<gene>
    <name evidence="2" type="ORF">SLU01_21510</name>
</gene>
<evidence type="ECO:0000256" key="1">
    <source>
        <dbReference type="SAM" id="Phobius"/>
    </source>
</evidence>
<dbReference type="Gene3D" id="2.120.10.30">
    <property type="entry name" value="TolB, C-terminal domain"/>
    <property type="match status" value="1"/>
</dbReference>
<dbReference type="SUPFAM" id="SSF82171">
    <property type="entry name" value="DPP6 N-terminal domain-like"/>
    <property type="match status" value="1"/>
</dbReference>
<keyword evidence="3" id="KW-1185">Reference proteome</keyword>
<sequence>MNKTFGMLFGLIGTITAAFIVLGLVFDKSENEKQQGLTDNYDVSIDGRIAYVKYDKGKAGIYLTNGAGEPIVQLPVEQTILDINFSKDGKTLAYVVSDKEMDAESGSAVHLVNIETLEDQTAFSSKSIITELAFDPKDPDQLFYLQAGVFTNYSPITGPRPHDFDVHSYDLAEKKHTQYTELKKYSMRSLQVSASDETVFVQMDDDENAQTADDIFESRQRIFQIPLDAPDEKSIISNPAGQEDIYDFLLLPERDELIYQAVGGTGANGVFEYELFSFNWKTYETKQLTNLKEYTAKPILSPDNKIYFLLDREFAGRQPDYHIYQMNVDGTDIKEIKW</sequence>
<accession>A0A511Z8R9</accession>
<evidence type="ECO:0000313" key="2">
    <source>
        <dbReference type="EMBL" id="GEN83839.1"/>
    </source>
</evidence>
<reference evidence="2 3" key="1">
    <citation type="submission" date="2019-07" db="EMBL/GenBank/DDBJ databases">
        <title>Whole genome shotgun sequence of Sporosarcina luteola NBRC 105378.</title>
        <authorList>
            <person name="Hosoyama A."/>
            <person name="Uohara A."/>
            <person name="Ohji S."/>
            <person name="Ichikawa N."/>
        </authorList>
    </citation>
    <scope>NUCLEOTIDE SEQUENCE [LARGE SCALE GENOMIC DNA]</scope>
    <source>
        <strain evidence="2 3">NBRC 105378</strain>
    </source>
</reference>
<name>A0A511Z8R9_9BACL</name>
<dbReference type="RefSeq" id="WP_170232674.1">
    <property type="nucleotide sequence ID" value="NZ_BJYL01000027.1"/>
</dbReference>
<feature type="transmembrane region" description="Helical" evidence="1">
    <location>
        <begin position="6"/>
        <end position="26"/>
    </location>
</feature>
<organism evidence="2 3">
    <name type="scientific">Sporosarcina luteola</name>
    <dbReference type="NCBI Taxonomy" id="582850"/>
    <lineage>
        <taxon>Bacteria</taxon>
        <taxon>Bacillati</taxon>
        <taxon>Bacillota</taxon>
        <taxon>Bacilli</taxon>
        <taxon>Bacillales</taxon>
        <taxon>Caryophanaceae</taxon>
        <taxon>Sporosarcina</taxon>
    </lineage>
</organism>
<dbReference type="Proteomes" id="UP000321901">
    <property type="component" value="Unassembled WGS sequence"/>
</dbReference>
<proteinExistence type="predicted"/>